<name>A0ABS5GAY2_9BRAD</name>
<gene>
    <name evidence="3" type="ORF">JQ619_21940</name>
</gene>
<keyword evidence="1" id="KW-1133">Transmembrane helix</keyword>
<dbReference type="RefSeq" id="WP_211400720.1">
    <property type="nucleotide sequence ID" value="NZ_JAFCLK010000021.1"/>
</dbReference>
<keyword evidence="1" id="KW-0472">Membrane</keyword>
<keyword evidence="2" id="KW-0732">Signal</keyword>
<evidence type="ECO:0000256" key="1">
    <source>
        <dbReference type="SAM" id="Phobius"/>
    </source>
</evidence>
<dbReference type="EMBL" id="JAFCLK010000021">
    <property type="protein sequence ID" value="MBR1138434.1"/>
    <property type="molecule type" value="Genomic_DNA"/>
</dbReference>
<evidence type="ECO:0000256" key="2">
    <source>
        <dbReference type="SAM" id="SignalP"/>
    </source>
</evidence>
<dbReference type="Proteomes" id="UP001314635">
    <property type="component" value="Unassembled WGS sequence"/>
</dbReference>
<feature type="signal peptide" evidence="2">
    <location>
        <begin position="1"/>
        <end position="22"/>
    </location>
</feature>
<keyword evidence="4" id="KW-1185">Reference proteome</keyword>
<feature type="chain" id="PRO_5046623532" description="PEP-CTERM protein-sorting domain-containing protein" evidence="2">
    <location>
        <begin position="23"/>
        <end position="240"/>
    </location>
</feature>
<reference evidence="4" key="1">
    <citation type="journal article" date="2021" name="ISME J.">
        <title>Evolutionary origin and ecological implication of a unique nif island in free-living Bradyrhizobium lineages.</title>
        <authorList>
            <person name="Tao J."/>
        </authorList>
    </citation>
    <scope>NUCLEOTIDE SEQUENCE [LARGE SCALE GENOMIC DNA]</scope>
    <source>
        <strain evidence="4">SZCCT0094</strain>
    </source>
</reference>
<keyword evidence="1" id="KW-0812">Transmembrane</keyword>
<evidence type="ECO:0000313" key="4">
    <source>
        <dbReference type="Proteomes" id="UP001314635"/>
    </source>
</evidence>
<sequence>MRKSLALLALTAACIASVQAKAATVTLNALAFGTNTSPVISNQITENFDSRTAGTLANFTNGALSFTSQNSTIQNGSVAGQFAAPYFQGGADTSNYLNVFGGATETIKLSNSLGTYFGLYIGSLDTYNSISFYKNNSLIQSFSGTQIASLTGLTASNYPNSTASNANRYVEFKFDIGSYFDQIVLGSGTNSLEVDNLTVGLAVTQGVPEASTWMMMILGFLSVGLIGYRRRGSGVALRLV</sequence>
<accession>A0ABS5GAY2</accession>
<evidence type="ECO:0008006" key="5">
    <source>
        <dbReference type="Google" id="ProtNLM"/>
    </source>
</evidence>
<organism evidence="3 4">
    <name type="scientific">Bradyrhizobium denitrificans</name>
    <dbReference type="NCBI Taxonomy" id="2734912"/>
    <lineage>
        <taxon>Bacteria</taxon>
        <taxon>Pseudomonadati</taxon>
        <taxon>Pseudomonadota</taxon>
        <taxon>Alphaproteobacteria</taxon>
        <taxon>Hyphomicrobiales</taxon>
        <taxon>Nitrobacteraceae</taxon>
        <taxon>Bradyrhizobium</taxon>
    </lineage>
</organism>
<feature type="transmembrane region" description="Helical" evidence="1">
    <location>
        <begin position="210"/>
        <end position="228"/>
    </location>
</feature>
<proteinExistence type="predicted"/>
<evidence type="ECO:0000313" key="3">
    <source>
        <dbReference type="EMBL" id="MBR1138434.1"/>
    </source>
</evidence>
<protein>
    <recommendedName>
        <fullName evidence="5">PEP-CTERM protein-sorting domain-containing protein</fullName>
    </recommendedName>
</protein>
<comment type="caution">
    <text evidence="3">The sequence shown here is derived from an EMBL/GenBank/DDBJ whole genome shotgun (WGS) entry which is preliminary data.</text>
</comment>